<keyword evidence="2" id="KW-1185">Reference proteome</keyword>
<organism evidence="1 2">
    <name type="scientific">Dendrolimus kikuchii</name>
    <dbReference type="NCBI Taxonomy" id="765133"/>
    <lineage>
        <taxon>Eukaryota</taxon>
        <taxon>Metazoa</taxon>
        <taxon>Ecdysozoa</taxon>
        <taxon>Arthropoda</taxon>
        <taxon>Hexapoda</taxon>
        <taxon>Insecta</taxon>
        <taxon>Pterygota</taxon>
        <taxon>Neoptera</taxon>
        <taxon>Endopterygota</taxon>
        <taxon>Lepidoptera</taxon>
        <taxon>Glossata</taxon>
        <taxon>Ditrysia</taxon>
        <taxon>Bombycoidea</taxon>
        <taxon>Lasiocampidae</taxon>
        <taxon>Dendrolimus</taxon>
    </lineage>
</organism>
<comment type="caution">
    <text evidence="1">The sequence shown here is derived from an EMBL/GenBank/DDBJ whole genome shotgun (WGS) entry which is preliminary data.</text>
</comment>
<dbReference type="EMBL" id="CM034404">
    <property type="protein sequence ID" value="KAJ0174266.1"/>
    <property type="molecule type" value="Genomic_DNA"/>
</dbReference>
<protein>
    <submittedName>
        <fullName evidence="1">Uncharacterized protein</fullName>
    </submittedName>
</protein>
<sequence>MVKRLKKITEEAESSWSDKLTWTKHSDATLSKAEKSMLSYVKTPYEGAYVDIGHMVGRHDKVWTIFMNTKSTNIPIVMIHGMGAGLAFYCTNFDAISASRPVYAIDLLGFARSSRPKFSTDPQLAEEQWVQSIEEWRKRMGLKQFILLGHSLGGFLSTAYTMKYPESGEVAFYTLTTGLGWAKNPMRHRLHNLNPAVPVTLIYGTESWVYKSSGDIFHNWEKNCTNVKVKAIDGSSHHVYLDRSEVFNQFVVEACIEAENYDPLPHIAEGWKEMTLQDIKTVQTATILRQHSVEDLMQTTEDSKENTEVFKQNKLEQAKRLSKHRSLENMHSYDVNKSTEVDGQTKTILKQSDMEHRKQIQSEFYKKFGEDDLKKEQERGESSKQESSIQTALGSLKRRKVAILQKIKINGIIKTVPNTVGTVAVS</sequence>
<evidence type="ECO:0000313" key="1">
    <source>
        <dbReference type="EMBL" id="KAJ0174266.1"/>
    </source>
</evidence>
<evidence type="ECO:0000313" key="2">
    <source>
        <dbReference type="Proteomes" id="UP000824533"/>
    </source>
</evidence>
<dbReference type="Proteomes" id="UP000824533">
    <property type="component" value="Linkage Group LG18"/>
</dbReference>
<gene>
    <name evidence="1" type="ORF">K1T71_010412</name>
</gene>
<name>A0ACC1CRP0_9NEOP</name>
<proteinExistence type="predicted"/>
<reference evidence="1 2" key="1">
    <citation type="journal article" date="2021" name="Front. Genet.">
        <title>Chromosome-Level Genome Assembly Reveals Significant Gene Expansion in the Toll and IMD Signaling Pathways of Dendrolimus kikuchii.</title>
        <authorList>
            <person name="Zhou J."/>
            <person name="Wu P."/>
            <person name="Xiong Z."/>
            <person name="Liu N."/>
            <person name="Zhao N."/>
            <person name="Ji M."/>
            <person name="Qiu Y."/>
            <person name="Yang B."/>
        </authorList>
    </citation>
    <scope>NUCLEOTIDE SEQUENCE [LARGE SCALE GENOMIC DNA]</scope>
    <source>
        <strain evidence="1">Ann1</strain>
    </source>
</reference>
<accession>A0ACC1CRP0</accession>